<dbReference type="Proteomes" id="UP000197024">
    <property type="component" value="Chromosome"/>
</dbReference>
<organism evidence="1 2">
    <name type="scientific">Brevundimonas diminuta</name>
    <name type="common">Pseudomonas diminuta</name>
    <dbReference type="NCBI Taxonomy" id="293"/>
    <lineage>
        <taxon>Bacteria</taxon>
        <taxon>Pseudomonadati</taxon>
        <taxon>Pseudomonadota</taxon>
        <taxon>Alphaproteobacteria</taxon>
        <taxon>Caulobacterales</taxon>
        <taxon>Caulobacteraceae</taxon>
        <taxon>Brevundimonas</taxon>
    </lineage>
</organism>
<evidence type="ECO:0000313" key="1">
    <source>
        <dbReference type="EMBL" id="ASD27155.1"/>
    </source>
</evidence>
<protein>
    <submittedName>
        <fullName evidence="1">Uncharacterized protein</fullName>
    </submittedName>
</protein>
<accession>A0A1Z3LYH5</accession>
<sequence>MISCWLNRANQQALSLFLRPRYTISFGKRSEPQREIGSGQPLRRRNGAYSRMLFDDFDAENGEED</sequence>
<gene>
    <name evidence="1" type="ORF">CD943_09820</name>
</gene>
<reference evidence="1 2" key="2">
    <citation type="submission" date="2017-06" db="EMBL/GenBank/DDBJ databases">
        <authorList>
            <person name="Kim H.J."/>
            <person name="Triplett B.A."/>
        </authorList>
    </citation>
    <scope>NUCLEOTIDE SEQUENCE [LARGE SCALE GENOMIC DNA]</scope>
    <source>
        <strain evidence="1 2">BZC3</strain>
    </source>
</reference>
<reference evidence="1 2" key="1">
    <citation type="submission" date="2017-06" db="EMBL/GenBank/DDBJ databases">
        <title>Biodegradation of gentamicin by bacterial consortia AMQD4 in synthetic medium and raw gentamicin sewage.</title>
        <authorList>
            <person name="Chang H."/>
            <person name="Feng Y."/>
            <person name="Li Z."/>
            <person name="Xue J."/>
            <person name="Cheng D."/>
        </authorList>
    </citation>
    <scope>NUCLEOTIDE SEQUENCE [LARGE SCALE GENOMIC DNA]</scope>
    <source>
        <strain evidence="1 2">BZC3</strain>
    </source>
</reference>
<name>A0A1Z3LYH5_BREDI</name>
<proteinExistence type="predicted"/>
<dbReference type="EMBL" id="CP021995">
    <property type="protein sequence ID" value="ASD27155.1"/>
    <property type="molecule type" value="Genomic_DNA"/>
</dbReference>
<dbReference type="AlphaFoldDB" id="A0A1Z3LYH5"/>
<evidence type="ECO:0000313" key="2">
    <source>
        <dbReference type="Proteomes" id="UP000197024"/>
    </source>
</evidence>